<dbReference type="GO" id="GO:0005886">
    <property type="term" value="C:plasma membrane"/>
    <property type="evidence" value="ECO:0007669"/>
    <property type="project" value="UniProtKB-SubCell"/>
</dbReference>
<protein>
    <submittedName>
        <fullName evidence="9">Binding-protein-dependent transport systems inner membrane component</fullName>
    </submittedName>
</protein>
<evidence type="ECO:0000256" key="3">
    <source>
        <dbReference type="ARBA" id="ARBA00022475"/>
    </source>
</evidence>
<gene>
    <name evidence="9" type="ORF">MPL3356_460011</name>
</gene>
<feature type="transmembrane region" description="Helical" evidence="7">
    <location>
        <begin position="209"/>
        <end position="228"/>
    </location>
</feature>
<dbReference type="PANTHER" id="PTHR43163">
    <property type="entry name" value="DIPEPTIDE TRANSPORT SYSTEM PERMEASE PROTEIN DPPB-RELATED"/>
    <property type="match status" value="1"/>
</dbReference>
<proteinExistence type="inferred from homology"/>
<keyword evidence="6 7" id="KW-0472">Membrane</keyword>
<evidence type="ECO:0000313" key="10">
    <source>
        <dbReference type="Proteomes" id="UP000045285"/>
    </source>
</evidence>
<feature type="transmembrane region" description="Helical" evidence="7">
    <location>
        <begin position="266"/>
        <end position="292"/>
    </location>
</feature>
<evidence type="ECO:0000256" key="4">
    <source>
        <dbReference type="ARBA" id="ARBA00022692"/>
    </source>
</evidence>
<feature type="transmembrane region" description="Helical" evidence="7">
    <location>
        <begin position="165"/>
        <end position="189"/>
    </location>
</feature>
<keyword evidence="10" id="KW-1185">Reference proteome</keyword>
<feature type="transmembrane region" description="Helical" evidence="7">
    <location>
        <begin position="312"/>
        <end position="338"/>
    </location>
</feature>
<dbReference type="Pfam" id="PF00528">
    <property type="entry name" value="BPD_transp_1"/>
    <property type="match status" value="1"/>
</dbReference>
<keyword evidence="2 7" id="KW-0813">Transport</keyword>
<accession>A0A090G1G2</accession>
<dbReference type="AlphaFoldDB" id="A0A090G1G2"/>
<dbReference type="CDD" id="cd06261">
    <property type="entry name" value="TM_PBP2"/>
    <property type="match status" value="1"/>
</dbReference>
<evidence type="ECO:0000313" key="9">
    <source>
        <dbReference type="EMBL" id="CDX24868.1"/>
    </source>
</evidence>
<evidence type="ECO:0000259" key="8">
    <source>
        <dbReference type="PROSITE" id="PS50928"/>
    </source>
</evidence>
<evidence type="ECO:0000256" key="1">
    <source>
        <dbReference type="ARBA" id="ARBA00004651"/>
    </source>
</evidence>
<comment type="similarity">
    <text evidence="7">Belongs to the binding-protein-dependent transport system permease family.</text>
</comment>
<evidence type="ECO:0000256" key="7">
    <source>
        <dbReference type="RuleBase" id="RU363032"/>
    </source>
</evidence>
<dbReference type="PROSITE" id="PS50928">
    <property type="entry name" value="ABC_TM1"/>
    <property type="match status" value="1"/>
</dbReference>
<dbReference type="GO" id="GO:0055085">
    <property type="term" value="P:transmembrane transport"/>
    <property type="evidence" value="ECO:0007669"/>
    <property type="project" value="InterPro"/>
</dbReference>
<keyword evidence="3" id="KW-1003">Cell membrane</keyword>
<dbReference type="Proteomes" id="UP000045285">
    <property type="component" value="Unassembled WGS sequence"/>
</dbReference>
<feature type="domain" description="ABC transmembrane type-1" evidence="8">
    <location>
        <begin position="128"/>
        <end position="331"/>
    </location>
</feature>
<keyword evidence="4 7" id="KW-0812">Transmembrane</keyword>
<sequence length="345" mass="38041">MHSFILRRLGVMALTMVSLTLIVFYMVNLEPNLKKLALNQTNNRASAVDVENWLRANGYREPFFKRYAEWVGVWPKDPSADPTTGKPAPKFGFCNGPTNRQFSGVLQGDFGCSTKFRTAVSAKILPALAATSKLMFWALATVIPISLLMGILAGMREGTPTDRTLSVLSIVTTATPEYVSGVIFTVIFASWLGWLNGSAASATGQGLTFYNFALPVMTMAIADIGYIARMTRASMVEVMTQQYIRTARLKGLSFPRVVLKHALRNALITPFTVIMLQFPWLLTGVVVVETMFRYQGFGFILNEAAANNDIDLLLGCSLVSVVVVLLTQLISDIGYVYLNPRIRVQ</sequence>
<feature type="transmembrane region" description="Helical" evidence="7">
    <location>
        <begin position="134"/>
        <end position="153"/>
    </location>
</feature>
<dbReference type="InterPro" id="IPR000515">
    <property type="entry name" value="MetI-like"/>
</dbReference>
<dbReference type="Gene3D" id="1.10.3720.10">
    <property type="entry name" value="MetI-like"/>
    <property type="match status" value="1"/>
</dbReference>
<feature type="transmembrane region" description="Helical" evidence="7">
    <location>
        <begin position="9"/>
        <end position="27"/>
    </location>
</feature>
<reference evidence="10" key="1">
    <citation type="submission" date="2014-08" db="EMBL/GenBank/DDBJ databases">
        <authorList>
            <person name="Moulin L."/>
        </authorList>
    </citation>
    <scope>NUCLEOTIDE SEQUENCE [LARGE SCALE GENOMIC DNA]</scope>
</reference>
<evidence type="ECO:0000256" key="2">
    <source>
        <dbReference type="ARBA" id="ARBA00022448"/>
    </source>
</evidence>
<dbReference type="EMBL" id="CCMZ01000041">
    <property type="protein sequence ID" value="CDX24868.1"/>
    <property type="molecule type" value="Genomic_DNA"/>
</dbReference>
<keyword evidence="5 7" id="KW-1133">Transmembrane helix</keyword>
<dbReference type="InterPro" id="IPR035906">
    <property type="entry name" value="MetI-like_sf"/>
</dbReference>
<comment type="subcellular location">
    <subcellularLocation>
        <location evidence="1 7">Cell membrane</location>
        <topology evidence="1 7">Multi-pass membrane protein</topology>
    </subcellularLocation>
</comment>
<evidence type="ECO:0000256" key="6">
    <source>
        <dbReference type="ARBA" id="ARBA00023136"/>
    </source>
</evidence>
<evidence type="ECO:0000256" key="5">
    <source>
        <dbReference type="ARBA" id="ARBA00022989"/>
    </source>
</evidence>
<name>A0A090G1G2_MESPL</name>
<dbReference type="PANTHER" id="PTHR43163:SF6">
    <property type="entry name" value="DIPEPTIDE TRANSPORT SYSTEM PERMEASE PROTEIN DPPB-RELATED"/>
    <property type="match status" value="1"/>
</dbReference>
<organism evidence="9 10">
    <name type="scientific">Mesorhizobium plurifarium</name>
    <dbReference type="NCBI Taxonomy" id="69974"/>
    <lineage>
        <taxon>Bacteria</taxon>
        <taxon>Pseudomonadati</taxon>
        <taxon>Pseudomonadota</taxon>
        <taxon>Alphaproteobacteria</taxon>
        <taxon>Hyphomicrobiales</taxon>
        <taxon>Phyllobacteriaceae</taxon>
        <taxon>Mesorhizobium</taxon>
    </lineage>
</organism>
<dbReference type="SUPFAM" id="SSF161098">
    <property type="entry name" value="MetI-like"/>
    <property type="match status" value="1"/>
</dbReference>